<gene>
    <name evidence="3" type="primary">LOC105128337</name>
</gene>
<dbReference type="KEGG" id="peu:105128337"/>
<accession>A0AAJ6UE26</accession>
<reference evidence="3" key="1">
    <citation type="submission" date="2025-08" db="UniProtKB">
        <authorList>
            <consortium name="RefSeq"/>
        </authorList>
    </citation>
    <scope>IDENTIFICATION</scope>
</reference>
<evidence type="ECO:0000256" key="1">
    <source>
        <dbReference type="SAM" id="MobiDB-lite"/>
    </source>
</evidence>
<dbReference type="AlphaFoldDB" id="A0AAJ6UE26"/>
<evidence type="ECO:0000313" key="3">
    <source>
        <dbReference type="RefSeq" id="XP_011028252.1"/>
    </source>
</evidence>
<name>A0AAJ6UE26_POPEU</name>
<organism evidence="2 3">
    <name type="scientific">Populus euphratica</name>
    <name type="common">Euphrates poplar</name>
    <dbReference type="NCBI Taxonomy" id="75702"/>
    <lineage>
        <taxon>Eukaryota</taxon>
        <taxon>Viridiplantae</taxon>
        <taxon>Streptophyta</taxon>
        <taxon>Embryophyta</taxon>
        <taxon>Tracheophyta</taxon>
        <taxon>Spermatophyta</taxon>
        <taxon>Magnoliopsida</taxon>
        <taxon>eudicotyledons</taxon>
        <taxon>Gunneridae</taxon>
        <taxon>Pentapetalae</taxon>
        <taxon>rosids</taxon>
        <taxon>fabids</taxon>
        <taxon>Malpighiales</taxon>
        <taxon>Salicaceae</taxon>
        <taxon>Saliceae</taxon>
        <taxon>Populus</taxon>
    </lineage>
</organism>
<feature type="compositionally biased region" description="Pro residues" evidence="1">
    <location>
        <begin position="154"/>
        <end position="230"/>
    </location>
</feature>
<keyword evidence="2" id="KW-1185">Reference proteome</keyword>
<dbReference type="Proteomes" id="UP000694918">
    <property type="component" value="Unplaced"/>
</dbReference>
<protein>
    <submittedName>
        <fullName evidence="3">36.4 kDa proline-rich protein-like</fullName>
    </submittedName>
</protein>
<dbReference type="RefSeq" id="XP_011028252.1">
    <property type="nucleotide sequence ID" value="XM_011029950.1"/>
</dbReference>
<dbReference type="GeneID" id="105128337"/>
<evidence type="ECO:0000313" key="2">
    <source>
        <dbReference type="Proteomes" id="UP000694918"/>
    </source>
</evidence>
<feature type="region of interest" description="Disordered" evidence="1">
    <location>
        <begin position="109"/>
        <end position="230"/>
    </location>
</feature>
<proteinExistence type="predicted"/>
<sequence length="230" mass="24772">MTQLKYSTILVSPDSVFCCLILLDYVPPGRKMSASVPAISSNLVQKAIPFSTPNSTAVRTFKNTPSLLFSSSILNRKIIKRHVYGKPGLISPVCGLLVHNQSNILPEIPGKNPPEFLRRSNNNDPPSVPPEVPELPSSPEIETSPPDEGYIRPPRIPEVPNPGPDFPLPPLPTAPDVPLPPPGTPWPPPPDRLPPKLPPDIIPAPAPPPPDIDPPLDTPDIEPPPGPYVV</sequence>